<dbReference type="SMART" id="SM00906">
    <property type="entry name" value="Fungal_trans"/>
    <property type="match status" value="1"/>
</dbReference>
<feature type="region of interest" description="Disordered" evidence="3">
    <location>
        <begin position="619"/>
        <end position="639"/>
    </location>
</feature>
<evidence type="ECO:0000256" key="3">
    <source>
        <dbReference type="SAM" id="MobiDB-lite"/>
    </source>
</evidence>
<evidence type="ECO:0000313" key="5">
    <source>
        <dbReference type="EMBL" id="KAJ8990535.1"/>
    </source>
</evidence>
<keyword evidence="2" id="KW-0539">Nucleus</keyword>
<dbReference type="AlphaFoldDB" id="A0AAN6EV88"/>
<gene>
    <name evidence="5" type="ORF">HRR80_005315</name>
</gene>
<evidence type="ECO:0000256" key="1">
    <source>
        <dbReference type="ARBA" id="ARBA00004123"/>
    </source>
</evidence>
<feature type="domain" description="Xylanolytic transcriptional activator regulatory" evidence="4">
    <location>
        <begin position="188"/>
        <end position="262"/>
    </location>
</feature>
<protein>
    <recommendedName>
        <fullName evidence="4">Xylanolytic transcriptional activator regulatory domain-containing protein</fullName>
    </recommendedName>
</protein>
<dbReference type="GO" id="GO:0008270">
    <property type="term" value="F:zinc ion binding"/>
    <property type="evidence" value="ECO:0007669"/>
    <property type="project" value="InterPro"/>
</dbReference>
<proteinExistence type="predicted"/>
<dbReference type="Proteomes" id="UP001161757">
    <property type="component" value="Unassembled WGS sequence"/>
</dbReference>
<dbReference type="GO" id="GO:0006351">
    <property type="term" value="P:DNA-templated transcription"/>
    <property type="evidence" value="ECO:0007669"/>
    <property type="project" value="InterPro"/>
</dbReference>
<feature type="compositionally biased region" description="Polar residues" evidence="3">
    <location>
        <begin position="619"/>
        <end position="636"/>
    </location>
</feature>
<dbReference type="InterPro" id="IPR050613">
    <property type="entry name" value="Sec_Metabolite_Reg"/>
</dbReference>
<dbReference type="GO" id="GO:0003677">
    <property type="term" value="F:DNA binding"/>
    <property type="evidence" value="ECO:0007669"/>
    <property type="project" value="InterPro"/>
</dbReference>
<sequence length="749" mass="83778">MITSLQFEELAPFMFGKDNDKHPGFEFDQLSQKLRALKRFYPIRANRNYPFRSLSTTELWTKEHVRSIVPHRDVADRYIQNYLDTFENTHRMLHVPSLREEINLFWRMPTALGYEWLSQFLMMLALGCPRSQRLAHPQVVNLFLEGAEACLMQTQFLAKPTLTSIRVMVMMTLAKQIDMVAFDDSGGVWAYLGLVVRLAMSMGLHRHSRWFVSMSPFEAEMRKRVWVTLVFIDLQNSLEAGQSPLLHPDDYETLCPTGFQDEDMPAPLEDENTPRPESEARVHHGIVADESTFQTFLDSSLQSILRIIRLVHHHHHQSLNEPDDTIYARVVDADVQIQEMRQTASRLYPSHWHTGTLTRVAACNDDDDDDNHNQFSGENKNGKTFLSTDLQGILLEIYFCRLRLALHQPYFMAMAGSDSLAQGSEASATPTKRYRYPDSCRSVLESALSILVLQRTLYDETQTQTQTAVTDSAPDPDGPISIEWFAELFKGDFFVAALFVAIGIRRGSFGVDLNQHHHQHSPDSHHGPPAAVAAAASIAADEINIASRTLDACWHIWASKVGISVHHFKAHLVLGIVIAATKAKLSSCRAEEEINVQRAAVETTIATVEKAMSRSPCSHSHSCNNAVGSQQTTRQSHGMDLDLDSGSNNLNYYYLAASGGEQVNGFVQPHSQPQHEPNAATAVTTDTETELMTSTSTACATHFVGGLGKDSIGQSSYLMPGDFDMSGPGPWPFLSGSFVDDCLFEQFGI</sequence>
<dbReference type="PANTHER" id="PTHR31001:SF58">
    <property type="entry name" value="ZN(II)2CYS6 TRANSCRIPTION FACTOR (EUROFUNG)"/>
    <property type="match status" value="1"/>
</dbReference>
<reference evidence="5" key="1">
    <citation type="submission" date="2023-01" db="EMBL/GenBank/DDBJ databases">
        <title>Exophiala dermititidis isolated from Cystic Fibrosis Patient.</title>
        <authorList>
            <person name="Kurbessoian T."/>
            <person name="Crocker A."/>
            <person name="Murante D."/>
            <person name="Hogan D.A."/>
            <person name="Stajich J.E."/>
        </authorList>
    </citation>
    <scope>NUCLEOTIDE SEQUENCE</scope>
    <source>
        <strain evidence="5">Ex8</strain>
    </source>
</reference>
<accession>A0AAN6EV88</accession>
<dbReference type="InterPro" id="IPR007219">
    <property type="entry name" value="XnlR_reg_dom"/>
</dbReference>
<evidence type="ECO:0000313" key="6">
    <source>
        <dbReference type="Proteomes" id="UP001161757"/>
    </source>
</evidence>
<dbReference type="EMBL" id="JAJGCB010000010">
    <property type="protein sequence ID" value="KAJ8990535.1"/>
    <property type="molecule type" value="Genomic_DNA"/>
</dbReference>
<evidence type="ECO:0000259" key="4">
    <source>
        <dbReference type="SMART" id="SM00906"/>
    </source>
</evidence>
<name>A0AAN6EV88_EXODE</name>
<comment type="caution">
    <text evidence="5">The sequence shown here is derived from an EMBL/GenBank/DDBJ whole genome shotgun (WGS) entry which is preliminary data.</text>
</comment>
<dbReference type="Pfam" id="PF04082">
    <property type="entry name" value="Fungal_trans"/>
    <property type="match status" value="1"/>
</dbReference>
<organism evidence="5 6">
    <name type="scientific">Exophiala dermatitidis</name>
    <name type="common">Black yeast-like fungus</name>
    <name type="synonym">Wangiella dermatitidis</name>
    <dbReference type="NCBI Taxonomy" id="5970"/>
    <lineage>
        <taxon>Eukaryota</taxon>
        <taxon>Fungi</taxon>
        <taxon>Dikarya</taxon>
        <taxon>Ascomycota</taxon>
        <taxon>Pezizomycotina</taxon>
        <taxon>Eurotiomycetes</taxon>
        <taxon>Chaetothyriomycetidae</taxon>
        <taxon>Chaetothyriales</taxon>
        <taxon>Herpotrichiellaceae</taxon>
        <taxon>Exophiala</taxon>
    </lineage>
</organism>
<dbReference type="PANTHER" id="PTHR31001">
    <property type="entry name" value="UNCHARACTERIZED TRANSCRIPTIONAL REGULATORY PROTEIN"/>
    <property type="match status" value="1"/>
</dbReference>
<dbReference type="GO" id="GO:0005634">
    <property type="term" value="C:nucleus"/>
    <property type="evidence" value="ECO:0007669"/>
    <property type="project" value="UniProtKB-SubCell"/>
</dbReference>
<evidence type="ECO:0000256" key="2">
    <source>
        <dbReference type="ARBA" id="ARBA00023242"/>
    </source>
</evidence>
<comment type="subcellular location">
    <subcellularLocation>
        <location evidence="1">Nucleus</location>
    </subcellularLocation>
</comment>
<dbReference type="CDD" id="cd12148">
    <property type="entry name" value="fungal_TF_MHR"/>
    <property type="match status" value="1"/>
</dbReference>